<dbReference type="SUPFAM" id="SSF53474">
    <property type="entry name" value="alpha/beta-Hydrolases"/>
    <property type="match status" value="1"/>
</dbReference>
<evidence type="ECO:0000256" key="1">
    <source>
        <dbReference type="ARBA" id="ARBA00005964"/>
    </source>
</evidence>
<evidence type="ECO:0000313" key="9">
    <source>
        <dbReference type="Proteomes" id="UP001367676"/>
    </source>
</evidence>
<proteinExistence type="inferred from homology"/>
<reference evidence="8 9" key="1">
    <citation type="submission" date="2024-03" db="EMBL/GenBank/DDBJ databases">
        <title>Adaptation during the transition from Ophiocordyceps entomopathogen to insect associate is accompanied by gene loss and intensified selection.</title>
        <authorList>
            <person name="Ward C.M."/>
            <person name="Onetto C.A."/>
            <person name="Borneman A.R."/>
        </authorList>
    </citation>
    <scope>NUCLEOTIDE SEQUENCE [LARGE SCALE GENOMIC DNA]</scope>
    <source>
        <strain evidence="8">AWRI1</strain>
        <tissue evidence="8">Single Adult Female</tissue>
    </source>
</reference>
<evidence type="ECO:0000256" key="4">
    <source>
        <dbReference type="SAM" id="MobiDB-lite"/>
    </source>
</evidence>
<dbReference type="Proteomes" id="UP001367676">
    <property type="component" value="Unassembled WGS sequence"/>
</dbReference>
<dbReference type="Pfam" id="PF00135">
    <property type="entry name" value="COesterase"/>
    <property type="match status" value="1"/>
</dbReference>
<feature type="compositionally biased region" description="Basic and acidic residues" evidence="4">
    <location>
        <begin position="841"/>
        <end position="853"/>
    </location>
</feature>
<keyword evidence="9" id="KW-1185">Reference proteome</keyword>
<organism evidence="8 9">
    <name type="scientific">Parthenolecanium corni</name>
    <dbReference type="NCBI Taxonomy" id="536013"/>
    <lineage>
        <taxon>Eukaryota</taxon>
        <taxon>Metazoa</taxon>
        <taxon>Ecdysozoa</taxon>
        <taxon>Arthropoda</taxon>
        <taxon>Hexapoda</taxon>
        <taxon>Insecta</taxon>
        <taxon>Pterygota</taxon>
        <taxon>Neoptera</taxon>
        <taxon>Paraneoptera</taxon>
        <taxon>Hemiptera</taxon>
        <taxon>Sternorrhyncha</taxon>
        <taxon>Coccoidea</taxon>
        <taxon>Coccidae</taxon>
        <taxon>Parthenolecanium</taxon>
    </lineage>
</organism>
<dbReference type="AlphaFoldDB" id="A0AAN9U1T7"/>
<comment type="caution">
    <text evidence="8">The sequence shown here is derived from an EMBL/GenBank/DDBJ whole genome shotgun (WGS) entry which is preliminary data.</text>
</comment>
<feature type="transmembrane region" description="Helical" evidence="5">
    <location>
        <begin position="715"/>
        <end position="739"/>
    </location>
</feature>
<evidence type="ECO:0000256" key="5">
    <source>
        <dbReference type="SAM" id="Phobius"/>
    </source>
</evidence>
<name>A0AAN9U1T7_9HEMI</name>
<evidence type="ECO:0000256" key="6">
    <source>
        <dbReference type="SAM" id="SignalP"/>
    </source>
</evidence>
<evidence type="ECO:0000256" key="2">
    <source>
        <dbReference type="ARBA" id="ARBA00022729"/>
    </source>
</evidence>
<dbReference type="PANTHER" id="PTHR43903">
    <property type="entry name" value="NEUROLIGIN"/>
    <property type="match status" value="1"/>
</dbReference>
<dbReference type="PROSITE" id="PS00941">
    <property type="entry name" value="CARBOXYLESTERASE_B_2"/>
    <property type="match status" value="1"/>
</dbReference>
<feature type="region of interest" description="Disordered" evidence="4">
    <location>
        <begin position="826"/>
        <end position="860"/>
    </location>
</feature>
<dbReference type="FunFam" id="3.40.50.1820:FF:000156">
    <property type="entry name" value="Neuroligin-4, Y-linked"/>
    <property type="match status" value="1"/>
</dbReference>
<sequence>MYRHFHLLCVLICFPNEFKCQNGYPSNYPFNNNRYEPKPNDQFAPNSRVFPAQSQFNKEAYPPQYIPDREAQDQLFNNKYNPNLNSRFQYGYDPVDNLPGVLGSWRRDLQGRERPESLTLERDVFVSTSYGQVQGFKVYLYDNPTPESGYRPDQTVLERIQGHVTVFLGIPYALPPINEARFKPPRPPPAWQSLYAADYGPICPQPIKSVITANKRAVVMNEDCLYLNIFTPSTKSGIGQLYPVMMYIHGGDFYSGSANSFPAHYMAAFYDVIVVTFNYRLGALGFLSTGDHNSPGNYGILDQAMALRWVYDNINSFNGDRNSITLFGPDAGAASAGLLMVNWRTRHMVSKVIAQSGSALADWALIQDQWRAENTSKVFSKSLGCSLESSWKIVDCLKRRSYLELGNVDFKPDIGLLAWGPVLDANFSMPGDDWYQGWSQSDWYFVNDTVESAINAKSFNKNLKYMSGVTTQEAAYFLYNNETLKPTYEVDKKFMEQKIRELVLQYNYTLNPKGVYEAIKYMYTYWPNPDCKVCLRNEFINMLSDFLYVAPHDKIVKLLLKQNVPVYLYVQNTTVESLRLPEWAKAYHNIEHLFLIGAPFLDAEMIPMKEKIAKLEWTFNDRNMSHFFMKAFTNFARFGHPTYTQILGIHFDTAVRGQLYYLNINTTFNSSILFDYKQKESAFWSEYLPTVIGNVIPLYPPYYDLWWQQSSPIHVAFWGISVICMLLLAVTVILCMLWMSSKREVENYYNDDFLTLEKEAEMNQGIDNCSQSKSNIYEYRDTPSISSNKTKQFSIDKIGSTHSLRTDFAKTASVPSIHSGSIISLKEPQSIGGGSPRASRRREFWPKTTEMKDGVPQTAV</sequence>
<dbReference type="InterPro" id="IPR051093">
    <property type="entry name" value="Neuroligin/BSAL"/>
</dbReference>
<accession>A0AAN9U1T7</accession>
<dbReference type="EMBL" id="JBBCAQ010000004">
    <property type="protein sequence ID" value="KAK7604049.1"/>
    <property type="molecule type" value="Genomic_DNA"/>
</dbReference>
<dbReference type="InterPro" id="IPR029058">
    <property type="entry name" value="AB_hydrolase_fold"/>
</dbReference>
<keyword evidence="5" id="KW-0472">Membrane</keyword>
<keyword evidence="5" id="KW-0812">Transmembrane</keyword>
<evidence type="ECO:0000256" key="3">
    <source>
        <dbReference type="ARBA" id="ARBA00023180"/>
    </source>
</evidence>
<dbReference type="InterPro" id="IPR002018">
    <property type="entry name" value="CarbesteraseB"/>
</dbReference>
<comment type="similarity">
    <text evidence="1">Belongs to the type-B carboxylesterase/lipase family.</text>
</comment>
<feature type="chain" id="PRO_5042885947" description="Carboxylesterase type B domain-containing protein" evidence="6">
    <location>
        <begin position="21"/>
        <end position="860"/>
    </location>
</feature>
<protein>
    <recommendedName>
        <fullName evidence="7">Carboxylesterase type B domain-containing protein</fullName>
    </recommendedName>
</protein>
<keyword evidence="2 6" id="KW-0732">Signal</keyword>
<dbReference type="InterPro" id="IPR019819">
    <property type="entry name" value="Carboxylesterase_B_CS"/>
</dbReference>
<evidence type="ECO:0000313" key="8">
    <source>
        <dbReference type="EMBL" id="KAK7604049.1"/>
    </source>
</evidence>
<gene>
    <name evidence="8" type="ORF">V9T40_004322</name>
</gene>
<keyword evidence="3" id="KW-0325">Glycoprotein</keyword>
<feature type="signal peptide" evidence="6">
    <location>
        <begin position="1"/>
        <end position="20"/>
    </location>
</feature>
<feature type="domain" description="Carboxylesterase type B" evidence="7">
    <location>
        <begin position="161"/>
        <end position="684"/>
    </location>
</feature>
<evidence type="ECO:0000259" key="7">
    <source>
        <dbReference type="Pfam" id="PF00135"/>
    </source>
</evidence>
<keyword evidence="5" id="KW-1133">Transmembrane helix</keyword>
<dbReference type="Gene3D" id="3.40.50.1820">
    <property type="entry name" value="alpha/beta hydrolase"/>
    <property type="match status" value="1"/>
</dbReference>